<sequence length="142" mass="16568">MENGFPPRFIEKNLKPKKTSEQVQSVPKKMLLLNLEFKGDIEAEILRRRLSKSLRKTYFTASLRLTFSCKKLFSQNAKDKLSHWATSTCIYQFTCSCGAEYVGRTMRRLEKRAREHYPAWLVKGERKRVNSSVTEHLVNSGH</sequence>
<proteinExistence type="predicted"/>
<keyword evidence="1" id="KW-1185">Reference proteome</keyword>
<dbReference type="Proteomes" id="UP000050795">
    <property type="component" value="Unassembled WGS sequence"/>
</dbReference>
<name>A0AA85JTV2_TRIRE</name>
<evidence type="ECO:0000313" key="2">
    <source>
        <dbReference type="WBParaSite" id="TREG1_36160.1"/>
    </source>
</evidence>
<protein>
    <recommendedName>
        <fullName evidence="3">GIY-YIG domain-containing protein</fullName>
    </recommendedName>
</protein>
<accession>A0AA85JTV2</accession>
<evidence type="ECO:0008006" key="3">
    <source>
        <dbReference type="Google" id="ProtNLM"/>
    </source>
</evidence>
<organism evidence="1 2">
    <name type="scientific">Trichobilharzia regenti</name>
    <name type="common">Nasal bird schistosome</name>
    <dbReference type="NCBI Taxonomy" id="157069"/>
    <lineage>
        <taxon>Eukaryota</taxon>
        <taxon>Metazoa</taxon>
        <taxon>Spiralia</taxon>
        <taxon>Lophotrochozoa</taxon>
        <taxon>Platyhelminthes</taxon>
        <taxon>Trematoda</taxon>
        <taxon>Digenea</taxon>
        <taxon>Strigeidida</taxon>
        <taxon>Schistosomatoidea</taxon>
        <taxon>Schistosomatidae</taxon>
        <taxon>Trichobilharzia</taxon>
    </lineage>
</organism>
<dbReference type="AlphaFoldDB" id="A0AA85JTV2"/>
<reference evidence="1" key="1">
    <citation type="submission" date="2022-06" db="EMBL/GenBank/DDBJ databases">
        <authorList>
            <person name="Berger JAMES D."/>
            <person name="Berger JAMES D."/>
        </authorList>
    </citation>
    <scope>NUCLEOTIDE SEQUENCE [LARGE SCALE GENOMIC DNA]</scope>
</reference>
<reference evidence="2" key="2">
    <citation type="submission" date="2023-11" db="UniProtKB">
        <authorList>
            <consortium name="WormBaseParasite"/>
        </authorList>
    </citation>
    <scope>IDENTIFICATION</scope>
</reference>
<evidence type="ECO:0000313" key="1">
    <source>
        <dbReference type="Proteomes" id="UP000050795"/>
    </source>
</evidence>
<dbReference type="WBParaSite" id="TREG1_36160.1">
    <property type="protein sequence ID" value="TREG1_36160.1"/>
    <property type="gene ID" value="TREG1_36160"/>
</dbReference>